<evidence type="ECO:0000313" key="2">
    <source>
        <dbReference type="Proteomes" id="UP000270342"/>
    </source>
</evidence>
<evidence type="ECO:0000313" key="1">
    <source>
        <dbReference type="EMBL" id="RKP58775.1"/>
    </source>
</evidence>
<dbReference type="InterPro" id="IPR021317">
    <property type="entry name" value="DUF2917"/>
</dbReference>
<protein>
    <submittedName>
        <fullName evidence="1">DUF2917 domain-containing protein</fullName>
    </submittedName>
</protein>
<dbReference type="Pfam" id="PF11142">
    <property type="entry name" value="DUF2917"/>
    <property type="match status" value="1"/>
</dbReference>
<sequence length="117" mass="13088">MIRELIMKEIFSTVAFDLQPGERVGVRVRRGLALAVTGERVWLTRSNEAVDYFVHDGESLSLRPHETLWISVDGERATQLVFTLAAGTGSRVADWGVGVWQRLRAWTPRGVLGLRIG</sequence>
<organism evidence="1 2">
    <name type="scientific">Pararobbsia silviterrae</name>
    <dbReference type="NCBI Taxonomy" id="1792498"/>
    <lineage>
        <taxon>Bacteria</taxon>
        <taxon>Pseudomonadati</taxon>
        <taxon>Pseudomonadota</taxon>
        <taxon>Betaproteobacteria</taxon>
        <taxon>Burkholderiales</taxon>
        <taxon>Burkholderiaceae</taxon>
        <taxon>Pararobbsia</taxon>
    </lineage>
</organism>
<proteinExistence type="predicted"/>
<dbReference type="AlphaFoldDB" id="A0A494Y9H7"/>
<accession>A0A494Y9H7</accession>
<dbReference type="Proteomes" id="UP000270342">
    <property type="component" value="Unassembled WGS sequence"/>
</dbReference>
<keyword evidence="2" id="KW-1185">Reference proteome</keyword>
<dbReference type="EMBL" id="RBZU01000001">
    <property type="protein sequence ID" value="RKP58775.1"/>
    <property type="molecule type" value="Genomic_DNA"/>
</dbReference>
<name>A0A494Y9H7_9BURK</name>
<reference evidence="1 2" key="1">
    <citation type="submission" date="2018-10" db="EMBL/GenBank/DDBJ databases">
        <title>Robbsia sp. DHC34, isolated from soil.</title>
        <authorList>
            <person name="Gao Z.-H."/>
            <person name="Qiu L.-H."/>
        </authorList>
    </citation>
    <scope>NUCLEOTIDE SEQUENCE [LARGE SCALE GENOMIC DNA]</scope>
    <source>
        <strain evidence="1 2">DHC34</strain>
    </source>
</reference>
<comment type="caution">
    <text evidence="1">The sequence shown here is derived from an EMBL/GenBank/DDBJ whole genome shotgun (WGS) entry which is preliminary data.</text>
</comment>
<gene>
    <name evidence="1" type="ORF">D7S86_02250</name>
</gene>